<evidence type="ECO:0000256" key="5">
    <source>
        <dbReference type="SAM" id="Phobius"/>
    </source>
</evidence>
<feature type="transmembrane region" description="Helical" evidence="5">
    <location>
        <begin position="281"/>
        <end position="300"/>
    </location>
</feature>
<feature type="transmembrane region" description="Helical" evidence="5">
    <location>
        <begin position="169"/>
        <end position="192"/>
    </location>
</feature>
<dbReference type="Proteomes" id="UP001320420">
    <property type="component" value="Unassembled WGS sequence"/>
</dbReference>
<dbReference type="GO" id="GO:0000324">
    <property type="term" value="C:fungal-type vacuole"/>
    <property type="evidence" value="ECO:0007669"/>
    <property type="project" value="TreeGrafter"/>
</dbReference>
<comment type="subcellular location">
    <subcellularLocation>
        <location evidence="1">Membrane</location>
        <topology evidence="1">Multi-pass membrane protein</topology>
    </subcellularLocation>
</comment>
<evidence type="ECO:0000256" key="2">
    <source>
        <dbReference type="ARBA" id="ARBA00022692"/>
    </source>
</evidence>
<feature type="transmembrane region" description="Helical" evidence="5">
    <location>
        <begin position="129"/>
        <end position="149"/>
    </location>
</feature>
<comment type="caution">
    <text evidence="6">The sequence shown here is derived from an EMBL/GenBank/DDBJ whole genome shotgun (WGS) entry which is preliminary data.</text>
</comment>
<keyword evidence="7" id="KW-1185">Reference proteome</keyword>
<evidence type="ECO:0000313" key="7">
    <source>
        <dbReference type="Proteomes" id="UP001320420"/>
    </source>
</evidence>
<feature type="transmembrane region" description="Helical" evidence="5">
    <location>
        <begin position="52"/>
        <end position="72"/>
    </location>
</feature>
<evidence type="ECO:0000256" key="1">
    <source>
        <dbReference type="ARBA" id="ARBA00004141"/>
    </source>
</evidence>
<gene>
    <name evidence="6" type="ORF">SLS62_002709</name>
</gene>
<sequence length="336" mass="34835">MIFGVCLIASSPYRYRPNPVASGALVSLFGLSLVGCLVIAATTAASRGRWRWLSFTVPVCAACALEIVGYAARLGSWSDPWDVRLFAVSTGCLTVAPAFVSAGIYTTISKTVPVIGAKHSLVNPAHYTKLLLADLLGFALQVIGLIVAFSDASTSAGLGPNVATGSGLVAAGLAAQLLSLSAFIVLFSATLARASLAARDIGLTAFHVHGIERRGSEGRGGGAGGGKGPVPLSLRLKAFMAVSAVSLVCLLARNLYAIMAASGGIGGPVAGDEALFVGLDGLMVAQAVVGIVIVHPAWFLEERTPKSSDTVFSRIIRWQQQQQRLSWESLPDTGER</sequence>
<dbReference type="Pfam" id="PF04479">
    <property type="entry name" value="RTA1"/>
    <property type="match status" value="1"/>
</dbReference>
<protein>
    <submittedName>
        <fullName evidence="6">Uncharacterized protein</fullName>
    </submittedName>
</protein>
<reference evidence="6 7" key="1">
    <citation type="submission" date="2024-02" db="EMBL/GenBank/DDBJ databases">
        <title>De novo assembly and annotation of 12 fungi associated with fruit tree decline syndrome in Ontario, Canada.</title>
        <authorList>
            <person name="Sulman M."/>
            <person name="Ellouze W."/>
            <person name="Ilyukhin E."/>
        </authorList>
    </citation>
    <scope>NUCLEOTIDE SEQUENCE [LARGE SCALE GENOMIC DNA]</scope>
    <source>
        <strain evidence="6 7">M11/M66-122</strain>
    </source>
</reference>
<name>A0AAN9V604_9PEZI</name>
<dbReference type="PANTHER" id="PTHR31465">
    <property type="entry name" value="PROTEIN RTA1-RELATED"/>
    <property type="match status" value="1"/>
</dbReference>
<dbReference type="PANTHER" id="PTHR31465:SF7">
    <property type="entry name" value="SPHINGOID LONG-CHAIN BASE TRANSPORTER RSB1"/>
    <property type="match status" value="1"/>
</dbReference>
<keyword evidence="4 5" id="KW-0472">Membrane</keyword>
<evidence type="ECO:0000256" key="3">
    <source>
        <dbReference type="ARBA" id="ARBA00022989"/>
    </source>
</evidence>
<organism evidence="6 7">
    <name type="scientific">Diatrype stigma</name>
    <dbReference type="NCBI Taxonomy" id="117547"/>
    <lineage>
        <taxon>Eukaryota</taxon>
        <taxon>Fungi</taxon>
        <taxon>Dikarya</taxon>
        <taxon>Ascomycota</taxon>
        <taxon>Pezizomycotina</taxon>
        <taxon>Sordariomycetes</taxon>
        <taxon>Xylariomycetidae</taxon>
        <taxon>Xylariales</taxon>
        <taxon>Diatrypaceae</taxon>
        <taxon>Diatrype</taxon>
    </lineage>
</organism>
<accession>A0AAN9V604</accession>
<keyword evidence="3 5" id="KW-1133">Transmembrane helix</keyword>
<dbReference type="AlphaFoldDB" id="A0AAN9V604"/>
<evidence type="ECO:0000313" key="6">
    <source>
        <dbReference type="EMBL" id="KAK7755204.1"/>
    </source>
</evidence>
<proteinExistence type="predicted"/>
<dbReference type="InterPro" id="IPR007568">
    <property type="entry name" value="RTA1"/>
</dbReference>
<dbReference type="EMBL" id="JAKJXP020000014">
    <property type="protein sequence ID" value="KAK7755204.1"/>
    <property type="molecule type" value="Genomic_DNA"/>
</dbReference>
<feature type="transmembrane region" description="Helical" evidence="5">
    <location>
        <begin position="20"/>
        <end position="40"/>
    </location>
</feature>
<evidence type="ECO:0000256" key="4">
    <source>
        <dbReference type="ARBA" id="ARBA00023136"/>
    </source>
</evidence>
<feature type="transmembrane region" description="Helical" evidence="5">
    <location>
        <begin position="238"/>
        <end position="261"/>
    </location>
</feature>
<feature type="transmembrane region" description="Helical" evidence="5">
    <location>
        <begin position="84"/>
        <end position="108"/>
    </location>
</feature>
<dbReference type="GO" id="GO:0005886">
    <property type="term" value="C:plasma membrane"/>
    <property type="evidence" value="ECO:0007669"/>
    <property type="project" value="TreeGrafter"/>
</dbReference>
<keyword evidence="2 5" id="KW-0812">Transmembrane</keyword>